<accession>A0ABY6CZG2</accession>
<name>A0ABY6CZG2_9BACT</name>
<organism evidence="2 3">
    <name type="scientific">Reichenbachiella carrageenanivorans</name>
    <dbReference type="NCBI Taxonomy" id="2979869"/>
    <lineage>
        <taxon>Bacteria</taxon>
        <taxon>Pseudomonadati</taxon>
        <taxon>Bacteroidota</taxon>
        <taxon>Cytophagia</taxon>
        <taxon>Cytophagales</taxon>
        <taxon>Reichenbachiellaceae</taxon>
        <taxon>Reichenbachiella</taxon>
    </lineage>
</organism>
<evidence type="ECO:0000313" key="3">
    <source>
        <dbReference type="Proteomes" id="UP001062165"/>
    </source>
</evidence>
<protein>
    <recommendedName>
        <fullName evidence="4">Outer membrane protein beta-barrel domain-containing protein</fullName>
    </recommendedName>
</protein>
<reference evidence="2" key="1">
    <citation type="submission" date="2022-10" db="EMBL/GenBank/DDBJ databases">
        <title>Comparative genomics and taxonomic characterization of three novel marine species of genus Reichenbachiella exhibiting antioxidant and polysaccharide degradation activities.</title>
        <authorList>
            <person name="Muhammad N."/>
            <person name="Lee Y.-J."/>
            <person name="Ko J."/>
            <person name="Kim S.-G."/>
        </authorList>
    </citation>
    <scope>NUCLEOTIDE SEQUENCE</scope>
    <source>
        <strain evidence="2">Wsw4-B4</strain>
    </source>
</reference>
<evidence type="ECO:0000256" key="1">
    <source>
        <dbReference type="SAM" id="SignalP"/>
    </source>
</evidence>
<keyword evidence="3" id="KW-1185">Reference proteome</keyword>
<evidence type="ECO:0008006" key="4">
    <source>
        <dbReference type="Google" id="ProtNLM"/>
    </source>
</evidence>
<dbReference type="EMBL" id="CP106735">
    <property type="protein sequence ID" value="UXX79300.1"/>
    <property type="molecule type" value="Genomic_DNA"/>
</dbReference>
<gene>
    <name evidence="2" type="ORF">N7E81_18260</name>
</gene>
<keyword evidence="1" id="KW-0732">Signal</keyword>
<feature type="signal peptide" evidence="1">
    <location>
        <begin position="1"/>
        <end position="20"/>
    </location>
</feature>
<sequence>MKAFVLVLFFIFSCASLIYAQTDSLQVAKKRPPRKVKGYVAGVFERAPVAPGYTNSYGVQAAVILMHHMEVGFFGSKYTDDGYRQLLIFPNKFQMNYKQAGVLLGYRTHLEKKYEFNVESKLGFGEVRWLQVERNTAFMADKFQMLHLQGGMDYMLVDFLAFNAFVGYRWMNDLDIDGLSNLDFKGLYCGIGLKVGLFK</sequence>
<evidence type="ECO:0000313" key="2">
    <source>
        <dbReference type="EMBL" id="UXX79300.1"/>
    </source>
</evidence>
<dbReference type="RefSeq" id="WP_263051043.1">
    <property type="nucleotide sequence ID" value="NZ_CP106735.1"/>
</dbReference>
<feature type="chain" id="PRO_5045386440" description="Outer membrane protein beta-barrel domain-containing protein" evidence="1">
    <location>
        <begin position="21"/>
        <end position="199"/>
    </location>
</feature>
<dbReference type="Proteomes" id="UP001062165">
    <property type="component" value="Chromosome"/>
</dbReference>
<proteinExistence type="predicted"/>